<sequence length="401" mass="46940">MKDGRRVKRRPTLKPILFLPDDVVMEILSRMPVVDVLKCRRVCRRWNSLILTSCFSDMHRKNHSSFPMIVVQEKLYCYNMTNLLLLVDRLEPSRKRTKLRKFCVDSILPVSKDLFIFRLHYDGLFVMGNLNVDRFVIFNPITRDKVNLMIPTVPECDVMGMFFHPLIKEYCIIWGSFVANPKPLFKMVNLSSKPFCKDINPSASLVEGRILHSKDPKVPVVIEKDAILYWMVDNCPENHSCEETIMAFDIKSEEFSFVPHPGPRHQDCNHEKHLNMQIFKMDGHLSLLQKTTKSRSVFIIDIWSLKDSAAGLWMKIHSVPINIDQLGNVGWFDDRYFVAMVVVNGELFAHYRWRGWIQRIFGCNLETGIVRRMSRTYTYCCMDTYIPSFVSLKNCRSEIRI</sequence>
<accession>A0ACC0ABG2</accession>
<name>A0ACC0ABG2_CATRO</name>
<proteinExistence type="predicted"/>
<keyword evidence="2" id="KW-1185">Reference proteome</keyword>
<comment type="caution">
    <text evidence="1">The sequence shown here is derived from an EMBL/GenBank/DDBJ whole genome shotgun (WGS) entry which is preliminary data.</text>
</comment>
<organism evidence="1 2">
    <name type="scientific">Catharanthus roseus</name>
    <name type="common">Madagascar periwinkle</name>
    <name type="synonym">Vinca rosea</name>
    <dbReference type="NCBI Taxonomy" id="4058"/>
    <lineage>
        <taxon>Eukaryota</taxon>
        <taxon>Viridiplantae</taxon>
        <taxon>Streptophyta</taxon>
        <taxon>Embryophyta</taxon>
        <taxon>Tracheophyta</taxon>
        <taxon>Spermatophyta</taxon>
        <taxon>Magnoliopsida</taxon>
        <taxon>eudicotyledons</taxon>
        <taxon>Gunneridae</taxon>
        <taxon>Pentapetalae</taxon>
        <taxon>asterids</taxon>
        <taxon>lamiids</taxon>
        <taxon>Gentianales</taxon>
        <taxon>Apocynaceae</taxon>
        <taxon>Rauvolfioideae</taxon>
        <taxon>Vinceae</taxon>
        <taxon>Catharanthinae</taxon>
        <taxon>Catharanthus</taxon>
    </lineage>
</organism>
<protein>
    <submittedName>
        <fullName evidence="1">Uncharacterized protein</fullName>
    </submittedName>
</protein>
<dbReference type="EMBL" id="CM044706">
    <property type="protein sequence ID" value="KAI5658210.1"/>
    <property type="molecule type" value="Genomic_DNA"/>
</dbReference>
<dbReference type="Proteomes" id="UP001060085">
    <property type="component" value="Linkage Group LG06"/>
</dbReference>
<gene>
    <name evidence="1" type="ORF">M9H77_27003</name>
</gene>
<evidence type="ECO:0000313" key="2">
    <source>
        <dbReference type="Proteomes" id="UP001060085"/>
    </source>
</evidence>
<evidence type="ECO:0000313" key="1">
    <source>
        <dbReference type="EMBL" id="KAI5658210.1"/>
    </source>
</evidence>
<reference evidence="2" key="1">
    <citation type="journal article" date="2023" name="Nat. Plants">
        <title>Single-cell RNA sequencing provides a high-resolution roadmap for understanding the multicellular compartmentation of specialized metabolism.</title>
        <authorList>
            <person name="Sun S."/>
            <person name="Shen X."/>
            <person name="Li Y."/>
            <person name="Li Y."/>
            <person name="Wang S."/>
            <person name="Li R."/>
            <person name="Zhang H."/>
            <person name="Shen G."/>
            <person name="Guo B."/>
            <person name="Wei J."/>
            <person name="Xu J."/>
            <person name="St-Pierre B."/>
            <person name="Chen S."/>
            <person name="Sun C."/>
        </authorList>
    </citation>
    <scope>NUCLEOTIDE SEQUENCE [LARGE SCALE GENOMIC DNA]</scope>
</reference>